<dbReference type="InterPro" id="IPR017853">
    <property type="entry name" value="GH"/>
</dbReference>
<evidence type="ECO:0000313" key="2">
    <source>
        <dbReference type="Proteomes" id="UP000290819"/>
    </source>
</evidence>
<evidence type="ECO:0008006" key="3">
    <source>
        <dbReference type="Google" id="ProtNLM"/>
    </source>
</evidence>
<name>A0A4Q1UY23_9BRAD</name>
<dbReference type="Gene3D" id="3.20.20.80">
    <property type="entry name" value="Glycosidases"/>
    <property type="match status" value="1"/>
</dbReference>
<sequence length="608" mass="64874">MAAADAGIFVDASSIVQLCAGAGCDDLKTLQNIYQGANVPAEPAMGTALSALSARIAELKIKRLRMLQGDNLCDLDANGNLGSVTIAANPDGSAVRNPDGSYVFTPVTSGGCNLIDWTLPWSLNNGLSVHAAVGSFMPPSFIGRTPASPYDGAENWSPATLALYKTYADRLVRFIVTRAFDNGAPSVIFEVSNELDIADSSPQTFDQNHPANNKLAPLGPWERWLWWIDPSSFDVHGWPGMPGSYPYSTDKRRVEHAISPIQKIYADVIKTVRDELAASGTYPGKTIEIAGPAFSSAGFNWYPLHGQQTLEEDFLDQMLSPTALTGKFNAPLDRFSFHYYGDFQNGFGWDPGAGPKTTLKFVTDTVKAKLTALGKPNTPLFLTEWGPAAIGANINYTHTGAAWAAAFLTEAVADGITAGSYLILSDAVGNAADGDLGMQSMMHKLTDASGGVHYYPKPVANVFKMFNMMTGTRNAVTVSPTGSASNLGAFVTSDANSASVLVYNYNSSVFNNNASSTVETPEIFTINIGNLWGPQGYTGPVTVKRYLIDANTSNLSAFLKPDGTHPSPELQLVDPQTTGHVSDNQLAISSASPLGLGVVLYRIERQSP</sequence>
<keyword evidence="2" id="KW-1185">Reference proteome</keyword>
<dbReference type="Proteomes" id="UP000290819">
    <property type="component" value="Unassembled WGS sequence"/>
</dbReference>
<accession>A0A4Q1UY23</accession>
<proteinExistence type="predicted"/>
<evidence type="ECO:0000313" key="1">
    <source>
        <dbReference type="EMBL" id="RXT42067.1"/>
    </source>
</evidence>
<comment type="caution">
    <text evidence="1">The sequence shown here is derived from an EMBL/GenBank/DDBJ whole genome shotgun (WGS) entry which is preliminary data.</text>
</comment>
<dbReference type="SUPFAM" id="SSF51445">
    <property type="entry name" value="(Trans)glycosidases"/>
    <property type="match status" value="1"/>
</dbReference>
<organism evidence="1 2">
    <name type="scientific">Bradyrhizobium betae</name>
    <dbReference type="NCBI Taxonomy" id="244734"/>
    <lineage>
        <taxon>Bacteria</taxon>
        <taxon>Pseudomonadati</taxon>
        <taxon>Pseudomonadota</taxon>
        <taxon>Alphaproteobacteria</taxon>
        <taxon>Hyphomicrobiales</taxon>
        <taxon>Nitrobacteraceae</taxon>
        <taxon>Bradyrhizobium</taxon>
    </lineage>
</organism>
<dbReference type="OrthoDB" id="8174480at2"/>
<protein>
    <recommendedName>
        <fullName evidence="3">Glycoside hydrolase family 5 domain-containing protein</fullName>
    </recommendedName>
</protein>
<dbReference type="AlphaFoldDB" id="A0A4Q1UY23"/>
<gene>
    <name evidence="1" type="ORF">B5V03_26645</name>
</gene>
<dbReference type="RefSeq" id="WP_129273374.1">
    <property type="nucleotide sequence ID" value="NZ_MZXW01000035.1"/>
</dbReference>
<dbReference type="EMBL" id="MZXW01000035">
    <property type="protein sequence ID" value="RXT42067.1"/>
    <property type="molecule type" value="Genomic_DNA"/>
</dbReference>
<reference evidence="1 2" key="1">
    <citation type="submission" date="2017-03" db="EMBL/GenBank/DDBJ databases">
        <authorList>
            <person name="Safronova V.I."/>
            <person name="Sazanova A.L."/>
            <person name="Chirak E.R."/>
        </authorList>
    </citation>
    <scope>NUCLEOTIDE SEQUENCE [LARGE SCALE GENOMIC DNA]</scope>
    <source>
        <strain evidence="1 2">Opo-243</strain>
    </source>
</reference>